<protein>
    <recommendedName>
        <fullName evidence="4">DUF805 domain-containing protein</fullName>
    </recommendedName>
</protein>
<keyword evidence="3" id="KW-1185">Reference proteome</keyword>
<gene>
    <name evidence="2" type="ORF">FZO59_20885</name>
</gene>
<name>A0ABY3NXA6_9ENTR</name>
<dbReference type="Proteomes" id="UP000323910">
    <property type="component" value="Unassembled WGS sequence"/>
</dbReference>
<dbReference type="RefSeq" id="WP_129036170.1">
    <property type="nucleotide sequence ID" value="NZ_SDDX01000027.1"/>
</dbReference>
<evidence type="ECO:0008006" key="4">
    <source>
        <dbReference type="Google" id="ProtNLM"/>
    </source>
</evidence>
<comment type="caution">
    <text evidence="2">The sequence shown here is derived from an EMBL/GenBank/DDBJ whole genome shotgun (WGS) entry which is preliminary data.</text>
</comment>
<keyword evidence="1" id="KW-0812">Transmembrane</keyword>
<feature type="transmembrane region" description="Helical" evidence="1">
    <location>
        <begin position="9"/>
        <end position="28"/>
    </location>
</feature>
<feature type="transmembrane region" description="Helical" evidence="1">
    <location>
        <begin position="96"/>
        <end position="117"/>
    </location>
</feature>
<keyword evidence="1" id="KW-1133">Transmembrane helix</keyword>
<keyword evidence="1" id="KW-0472">Membrane</keyword>
<accession>A0ABY3NXA6</accession>
<proteinExistence type="predicted"/>
<organism evidence="2 3">
    <name type="scientific">Lelliottia nimipressuralis</name>
    <dbReference type="NCBI Taxonomy" id="69220"/>
    <lineage>
        <taxon>Bacteria</taxon>
        <taxon>Pseudomonadati</taxon>
        <taxon>Pseudomonadota</taxon>
        <taxon>Gammaproteobacteria</taxon>
        <taxon>Enterobacterales</taxon>
        <taxon>Enterobacteriaceae</taxon>
        <taxon>Lelliottia</taxon>
    </lineage>
</organism>
<dbReference type="EMBL" id="VTFR01000014">
    <property type="protein sequence ID" value="TYT29250.1"/>
    <property type="molecule type" value="Genomic_DNA"/>
</dbReference>
<feature type="transmembrane region" description="Helical" evidence="1">
    <location>
        <begin position="64"/>
        <end position="84"/>
    </location>
</feature>
<evidence type="ECO:0000313" key="2">
    <source>
        <dbReference type="EMBL" id="TYT29250.1"/>
    </source>
</evidence>
<reference evidence="2 3" key="1">
    <citation type="submission" date="2019-08" db="EMBL/GenBank/DDBJ databases">
        <title>The draft genome of Lelliottia nimipressuralis strain CICC 24156.</title>
        <authorList>
            <person name="Wu W."/>
            <person name="Feng Y."/>
            <person name="Zong Z."/>
        </authorList>
    </citation>
    <scope>NUCLEOTIDE SEQUENCE [LARGE SCALE GENOMIC DNA]</scope>
    <source>
        <strain evidence="2 3">CICC 24156</strain>
    </source>
</reference>
<feature type="transmembrane region" description="Helical" evidence="1">
    <location>
        <begin position="34"/>
        <end position="52"/>
    </location>
</feature>
<evidence type="ECO:0000313" key="3">
    <source>
        <dbReference type="Proteomes" id="UP000323910"/>
    </source>
</evidence>
<sequence>MAITNHDLLGFRVISLLVAAVFSAVVYVDIHAYFMFPLFLLQLVVLVLALVLKRRRKEKSLVIIGKGGFIAIVFIYICAVALGITMSLTTSRTMDAIFLLLFYVVCLDAIMAIPFVLSFTDKSKWQHGGPVSRSGSGSEINHVNGHMAAAYADSDYNLMSNEMCWPQSDCHANSITDSPPGVNPASGLPMANDAIDVGGNVYGFGDTSFVNYDHHTNQFSDFDYHNNS</sequence>
<evidence type="ECO:0000256" key="1">
    <source>
        <dbReference type="SAM" id="Phobius"/>
    </source>
</evidence>